<evidence type="ECO:0000313" key="6">
    <source>
        <dbReference type="Proteomes" id="UP000659654"/>
    </source>
</evidence>
<feature type="chain" id="PRO_5035359870" evidence="2">
    <location>
        <begin position="20"/>
        <end position="138"/>
    </location>
</feature>
<evidence type="ECO:0000313" key="4">
    <source>
        <dbReference type="EMBL" id="CAG9121960.1"/>
    </source>
</evidence>
<evidence type="ECO:0000313" key="3">
    <source>
        <dbReference type="EMBL" id="CAD5230880.1"/>
    </source>
</evidence>
<evidence type="ECO:0000256" key="1">
    <source>
        <dbReference type="SAM" id="MobiDB-lite"/>
    </source>
</evidence>
<dbReference type="Proteomes" id="UP000659654">
    <property type="component" value="Unassembled WGS sequence"/>
</dbReference>
<feature type="signal peptide" evidence="2">
    <location>
        <begin position="1"/>
        <end position="19"/>
    </location>
</feature>
<dbReference type="Proteomes" id="UP000095284">
    <property type="component" value="Unplaced"/>
</dbReference>
<dbReference type="Proteomes" id="UP000582659">
    <property type="component" value="Unassembled WGS sequence"/>
</dbReference>
<evidence type="ECO:0000313" key="7">
    <source>
        <dbReference type="WBParaSite" id="BXY_1038900.1"/>
    </source>
</evidence>
<sequence>MRFLVALILALSLVSLANSSTLRQLFEEENLLDKENTKLSKRAVEVSKESSEEGSGERVIREASGEEVREKREVEGSGAEEGRVRRDTSEGESIEDAIFKRDVEGSGVAAIRIRRDASSESSEEVEGSGHGSGQAVHH</sequence>
<name>A0A1I7SBJ0_BURXY</name>
<dbReference type="SMR" id="A0A1I7SBJ0"/>
<feature type="region of interest" description="Disordered" evidence="1">
    <location>
        <begin position="37"/>
        <end position="99"/>
    </location>
</feature>
<feature type="region of interest" description="Disordered" evidence="1">
    <location>
        <begin position="111"/>
        <end position="138"/>
    </location>
</feature>
<reference evidence="7" key="1">
    <citation type="submission" date="2016-11" db="UniProtKB">
        <authorList>
            <consortium name="WormBaseParasite"/>
        </authorList>
    </citation>
    <scope>IDENTIFICATION</scope>
</reference>
<protein>
    <submittedName>
        <fullName evidence="3">(pine wood nematode) hypothetical protein</fullName>
    </submittedName>
</protein>
<dbReference type="AlphaFoldDB" id="A0A1I7SBJ0"/>
<reference evidence="4" key="2">
    <citation type="submission" date="2020-08" db="EMBL/GenBank/DDBJ databases">
        <authorList>
            <person name="Kikuchi T."/>
        </authorList>
    </citation>
    <scope>NUCLEOTIDE SEQUENCE</scope>
    <source>
        <strain evidence="3">Ka4C1</strain>
    </source>
</reference>
<dbReference type="WBParaSite" id="BXY_1038900.1">
    <property type="protein sequence ID" value="BXY_1038900.1"/>
    <property type="gene ID" value="BXY_1038900"/>
</dbReference>
<accession>A0A1I7SBJ0</accession>
<keyword evidence="6" id="KW-1185">Reference proteome</keyword>
<dbReference type="EMBL" id="CAJFDI010000005">
    <property type="protein sequence ID" value="CAD5230880.1"/>
    <property type="molecule type" value="Genomic_DNA"/>
</dbReference>
<evidence type="ECO:0000313" key="5">
    <source>
        <dbReference type="Proteomes" id="UP000095284"/>
    </source>
</evidence>
<gene>
    <name evidence="3" type="ORF">BXYJ_LOCUS11202</name>
</gene>
<proteinExistence type="predicted"/>
<feature type="compositionally biased region" description="Basic and acidic residues" evidence="1">
    <location>
        <begin position="37"/>
        <end position="89"/>
    </location>
</feature>
<keyword evidence="2" id="KW-0732">Signal</keyword>
<organism evidence="5 7">
    <name type="scientific">Bursaphelenchus xylophilus</name>
    <name type="common">Pinewood nematode worm</name>
    <name type="synonym">Aphelenchoides xylophilus</name>
    <dbReference type="NCBI Taxonomy" id="6326"/>
    <lineage>
        <taxon>Eukaryota</taxon>
        <taxon>Metazoa</taxon>
        <taxon>Ecdysozoa</taxon>
        <taxon>Nematoda</taxon>
        <taxon>Chromadorea</taxon>
        <taxon>Rhabditida</taxon>
        <taxon>Tylenchina</taxon>
        <taxon>Tylenchomorpha</taxon>
        <taxon>Aphelenchoidea</taxon>
        <taxon>Aphelenchoididae</taxon>
        <taxon>Bursaphelenchus</taxon>
    </lineage>
</organism>
<dbReference type="EMBL" id="CAJFCV020000005">
    <property type="protein sequence ID" value="CAG9121960.1"/>
    <property type="molecule type" value="Genomic_DNA"/>
</dbReference>
<evidence type="ECO:0000256" key="2">
    <source>
        <dbReference type="SAM" id="SignalP"/>
    </source>
</evidence>